<dbReference type="InterPro" id="IPR001932">
    <property type="entry name" value="PPM-type_phosphatase-like_dom"/>
</dbReference>
<dbReference type="STRING" id="542762.A0A4S4D1J1"/>
<dbReference type="SMART" id="SM00331">
    <property type="entry name" value="PP2C_SIG"/>
    <property type="match status" value="1"/>
</dbReference>
<dbReference type="PROSITE" id="PS51746">
    <property type="entry name" value="PPM_2"/>
    <property type="match status" value="2"/>
</dbReference>
<reference evidence="2 3" key="1">
    <citation type="journal article" date="2018" name="Proc. Natl. Acad. Sci. U.S.A.">
        <title>Draft genome sequence of Camellia sinensis var. sinensis provides insights into the evolution of the tea genome and tea quality.</title>
        <authorList>
            <person name="Wei C."/>
            <person name="Yang H."/>
            <person name="Wang S."/>
            <person name="Zhao J."/>
            <person name="Liu C."/>
            <person name="Gao L."/>
            <person name="Xia E."/>
            <person name="Lu Y."/>
            <person name="Tai Y."/>
            <person name="She G."/>
            <person name="Sun J."/>
            <person name="Cao H."/>
            <person name="Tong W."/>
            <person name="Gao Q."/>
            <person name="Li Y."/>
            <person name="Deng W."/>
            <person name="Jiang X."/>
            <person name="Wang W."/>
            <person name="Chen Q."/>
            <person name="Zhang S."/>
            <person name="Li H."/>
            <person name="Wu J."/>
            <person name="Wang P."/>
            <person name="Li P."/>
            <person name="Shi C."/>
            <person name="Zheng F."/>
            <person name="Jian J."/>
            <person name="Huang B."/>
            <person name="Shan D."/>
            <person name="Shi M."/>
            <person name="Fang C."/>
            <person name="Yue Y."/>
            <person name="Li F."/>
            <person name="Li D."/>
            <person name="Wei S."/>
            <person name="Han B."/>
            <person name="Jiang C."/>
            <person name="Yin Y."/>
            <person name="Xia T."/>
            <person name="Zhang Z."/>
            <person name="Bennetzen J.L."/>
            <person name="Zhao S."/>
            <person name="Wan X."/>
        </authorList>
    </citation>
    <scope>NUCLEOTIDE SEQUENCE [LARGE SCALE GENOMIC DNA]</scope>
    <source>
        <strain evidence="3">cv. Shuchazao</strain>
        <tissue evidence="2">Leaf</tissue>
    </source>
</reference>
<keyword evidence="3" id="KW-1185">Reference proteome</keyword>
<dbReference type="Pfam" id="PF13672">
    <property type="entry name" value="PP2C_2"/>
    <property type="match status" value="2"/>
</dbReference>
<dbReference type="InterPro" id="IPR036457">
    <property type="entry name" value="PPM-type-like_dom_sf"/>
</dbReference>
<dbReference type="PANTHER" id="PTHR12320">
    <property type="entry name" value="PROTEIN PHOSPHATASE 2C"/>
    <property type="match status" value="1"/>
</dbReference>
<sequence length="788" mass="85631">MLVVRLAPMGENLSTLGKAPKCLHSLNSTPLKRIEPITSLGLSPKEECSNDSTVFQVGDMSEVTINFGMEEPNDTDILTEVADTVMNIDIGVLNKDDGDNETNTSVVIEVTGCGMECNKILLEDNRDFELSDFKELQIEVIDCSSSGFDFAQEKSVHALKGCMENERREISSPVSVSQLGEKSNIENNGALNVNETMTMSNPIEAEPIPDEETSHDTLEELIDTNKSESTMKVHDGVPNVELEAQSKDLDGSEHRAVDLESETAVKREEISTAGYTLSSGVYLLPHPSKASTGGDDAYFIVGQNWLGVADGVSSWSEEGNCCGQRIDPGIYSRELMENCRKIVSKCNSIPLTNPEEVISKSNLEAKSPGSSTILVAYFDGQVLHVANIGDSGFIVIRNGVVYKKSTPRSFEFNCPFQIESGDDPSKLVEMYEIDLDEGDVIVTSTDGLFDNLYDPEIVSIVSKSMQSNFKLEEIAEALARRAHEIGNSTTCMTPFADAVAALGIEGFTGGKLDDVVVIVSLVQKISSPHMEEEISTAGYTLSSGVYLLPHPSKASTGGEDAYFIVGQNWLGVADGVGSWSEEGIDPGIYSQELMENCRKIVSECNSVPHPEEVISESALEAESPGSSTILVAYFDGQVLHVANIGDSGFIVIRNGVVYKRSTPRSFKFNCPFQIASGVDPSEYVEIYKIDLDEGDVIVTSTDGLFDNLYNPEIVSIVSKSMQSNFKLEEIAEALARRAHEIGNSRTCMTPFVDAYAARRIKKGFTGGKLDDVVVIVSLVQKISSPHME</sequence>
<dbReference type="GO" id="GO:0004722">
    <property type="term" value="F:protein serine/threonine phosphatase activity"/>
    <property type="evidence" value="ECO:0007669"/>
    <property type="project" value="TreeGrafter"/>
</dbReference>
<gene>
    <name evidence="2" type="ORF">TEA_020839</name>
</gene>
<dbReference type="SUPFAM" id="SSF81606">
    <property type="entry name" value="PP2C-like"/>
    <property type="match status" value="2"/>
</dbReference>
<dbReference type="InterPro" id="IPR039123">
    <property type="entry name" value="PPTC7"/>
</dbReference>
<dbReference type="AlphaFoldDB" id="A0A4S4D1J1"/>
<proteinExistence type="predicted"/>
<protein>
    <recommendedName>
        <fullName evidence="1">PPM-type phosphatase domain-containing protein</fullName>
    </recommendedName>
</protein>
<comment type="caution">
    <text evidence="2">The sequence shown here is derived from an EMBL/GenBank/DDBJ whole genome shotgun (WGS) entry which is preliminary data.</text>
</comment>
<dbReference type="GO" id="GO:0009507">
    <property type="term" value="C:chloroplast"/>
    <property type="evidence" value="ECO:0007669"/>
    <property type="project" value="TreeGrafter"/>
</dbReference>
<accession>A0A4S4D1J1</accession>
<dbReference type="PANTHER" id="PTHR12320:SF1">
    <property type="entry name" value="PROTEIN PHOSPHATASE PTC7 HOMOLOG"/>
    <property type="match status" value="1"/>
</dbReference>
<evidence type="ECO:0000259" key="1">
    <source>
        <dbReference type="PROSITE" id="PS51746"/>
    </source>
</evidence>
<feature type="domain" description="PPM-type phosphatase" evidence="1">
    <location>
        <begin position="542"/>
        <end position="779"/>
    </location>
</feature>
<dbReference type="SMART" id="SM00332">
    <property type="entry name" value="PP2Cc"/>
    <property type="match status" value="2"/>
</dbReference>
<evidence type="ECO:0000313" key="2">
    <source>
        <dbReference type="EMBL" id="THF96102.1"/>
    </source>
</evidence>
<dbReference type="EMBL" id="SDRB02013027">
    <property type="protein sequence ID" value="THF96102.1"/>
    <property type="molecule type" value="Genomic_DNA"/>
</dbReference>
<organism evidence="2 3">
    <name type="scientific">Camellia sinensis var. sinensis</name>
    <name type="common">China tea</name>
    <dbReference type="NCBI Taxonomy" id="542762"/>
    <lineage>
        <taxon>Eukaryota</taxon>
        <taxon>Viridiplantae</taxon>
        <taxon>Streptophyta</taxon>
        <taxon>Embryophyta</taxon>
        <taxon>Tracheophyta</taxon>
        <taxon>Spermatophyta</taxon>
        <taxon>Magnoliopsida</taxon>
        <taxon>eudicotyledons</taxon>
        <taxon>Gunneridae</taxon>
        <taxon>Pentapetalae</taxon>
        <taxon>asterids</taxon>
        <taxon>Ericales</taxon>
        <taxon>Theaceae</taxon>
        <taxon>Camellia</taxon>
    </lineage>
</organism>
<name>A0A4S4D1J1_CAMSN</name>
<feature type="domain" description="PPM-type phosphatase" evidence="1">
    <location>
        <begin position="278"/>
        <end position="522"/>
    </location>
</feature>
<dbReference type="Gene3D" id="3.60.40.10">
    <property type="entry name" value="PPM-type phosphatase domain"/>
    <property type="match status" value="2"/>
</dbReference>
<evidence type="ECO:0000313" key="3">
    <source>
        <dbReference type="Proteomes" id="UP000306102"/>
    </source>
</evidence>
<dbReference type="Proteomes" id="UP000306102">
    <property type="component" value="Unassembled WGS sequence"/>
</dbReference>